<evidence type="ECO:0000259" key="3">
    <source>
        <dbReference type="Pfam" id="PF25043"/>
    </source>
</evidence>
<evidence type="ECO:0000313" key="4">
    <source>
        <dbReference type="EMBL" id="KFK25555.1"/>
    </source>
</evidence>
<dbReference type="PIRSF" id="PIRSF015417">
    <property type="entry name" value="T31B5_30_vWA"/>
    <property type="match status" value="1"/>
</dbReference>
<evidence type="ECO:0000259" key="2">
    <source>
        <dbReference type="Pfam" id="PF11443"/>
    </source>
</evidence>
<dbReference type="Gene3D" id="3.40.50.410">
    <property type="entry name" value="von Willebrand factor, type A domain"/>
    <property type="match status" value="1"/>
</dbReference>
<dbReference type="EMBL" id="CM002876">
    <property type="protein sequence ID" value="KFK25555.1"/>
    <property type="molecule type" value="Genomic_DNA"/>
</dbReference>
<dbReference type="InterPro" id="IPR058580">
    <property type="entry name" value="DUF2828"/>
</dbReference>
<sequence length="715" mass="81257">MASPLLGPPEIRKSTSNIPAPTIDSDPSMELMVSSFKQSIKVTDLSSPPPMGQTENGADTYLSAGNPCLDFFFHVVPSTPKESLEERLEASWNHDALTTLKLICNLRGVRGTGKSDKEGFYTAALWLHDNHPKTLAFNIEPLSNFGYFKDFPELLYRILQGYEIRETQKAEWFLRKRGTRRPYRDPSRFSTRGRGRGRARGSQIMREPREFRVVMAERRNQKAKEKASLERKKKKISLGSEAFTRYSLDPDYRFLHERVSDLFADQLRRDVEFLNSGETNKISLAAKWCPSIDSSFDKATLICESIAKKLFPRESLPEYQGVEEAHYAYRVRDRLRKQVLVPLRKTLQLPEVFMGAKDWESLPYNRVASVAMKSYKEIFLKRDAERFQQYLDDAKEGKTTIAAGAVLPHEMIGELDGGDSGQVAELQWKRMVEDMRNKGCLTNCIAISDVSGSMAGTPMEVAVALGLLVSELSEDPWRGKLITFSANPEMHLVEGDDLKTKTEFVRRMDWGMNTDFQKVLDLILRVAVEAKLKPEEMIKRVFVFSDMEFDEASSPSPSYYYDYKADAGWETNYEAIVSKYKENGYGEAVPEIVFWNLRYSRSTPVTGNQKGVALVSGFSKNLIKMFLDNDGVISPMKIMEAVISGEEYKKLVVIDNDISNKPTRYIRKKKPTKVVSEPKPATNVVTISRSRSQNSPAANPMALKNRFDAFMDEDQ</sequence>
<feature type="region of interest" description="Disordered" evidence="1">
    <location>
        <begin position="1"/>
        <end position="24"/>
    </location>
</feature>
<dbReference type="PANTHER" id="PTHR31373">
    <property type="entry name" value="OS06G0652100 PROTEIN"/>
    <property type="match status" value="1"/>
</dbReference>
<dbReference type="Pfam" id="PF25043">
    <property type="entry name" value="DUF7788"/>
    <property type="match status" value="1"/>
</dbReference>
<evidence type="ECO:0000313" key="5">
    <source>
        <dbReference type="Proteomes" id="UP000029120"/>
    </source>
</evidence>
<organism evidence="4 5">
    <name type="scientific">Arabis alpina</name>
    <name type="common">Alpine rock-cress</name>
    <dbReference type="NCBI Taxonomy" id="50452"/>
    <lineage>
        <taxon>Eukaryota</taxon>
        <taxon>Viridiplantae</taxon>
        <taxon>Streptophyta</taxon>
        <taxon>Embryophyta</taxon>
        <taxon>Tracheophyta</taxon>
        <taxon>Spermatophyta</taxon>
        <taxon>Magnoliopsida</taxon>
        <taxon>eudicotyledons</taxon>
        <taxon>Gunneridae</taxon>
        <taxon>Pentapetalae</taxon>
        <taxon>rosids</taxon>
        <taxon>malvids</taxon>
        <taxon>Brassicales</taxon>
        <taxon>Brassicaceae</taxon>
        <taxon>Arabideae</taxon>
        <taxon>Arabis</taxon>
    </lineage>
</organism>
<dbReference type="AlphaFoldDB" id="A0A087G6Q3"/>
<feature type="domain" description="DUF2828" evidence="2">
    <location>
        <begin position="54"/>
        <end position="441"/>
    </location>
</feature>
<feature type="domain" description="DUF7788" evidence="3">
    <location>
        <begin position="443"/>
        <end position="641"/>
    </location>
</feature>
<dbReference type="CDD" id="cd00198">
    <property type="entry name" value="vWFA"/>
    <property type="match status" value="1"/>
</dbReference>
<reference evidence="5" key="1">
    <citation type="journal article" date="2015" name="Nat. Plants">
        <title>Genome expansion of Arabis alpina linked with retrotransposition and reduced symmetric DNA methylation.</title>
        <authorList>
            <person name="Willing E.M."/>
            <person name="Rawat V."/>
            <person name="Mandakova T."/>
            <person name="Maumus F."/>
            <person name="James G.V."/>
            <person name="Nordstroem K.J."/>
            <person name="Becker C."/>
            <person name="Warthmann N."/>
            <person name="Chica C."/>
            <person name="Szarzynska B."/>
            <person name="Zytnicki M."/>
            <person name="Albani M.C."/>
            <person name="Kiefer C."/>
            <person name="Bergonzi S."/>
            <person name="Castaings L."/>
            <person name="Mateos J.L."/>
            <person name="Berns M.C."/>
            <person name="Bujdoso N."/>
            <person name="Piofczyk T."/>
            <person name="de Lorenzo L."/>
            <person name="Barrero-Sicilia C."/>
            <person name="Mateos I."/>
            <person name="Piednoel M."/>
            <person name="Hagmann J."/>
            <person name="Chen-Min-Tao R."/>
            <person name="Iglesias-Fernandez R."/>
            <person name="Schuster S.C."/>
            <person name="Alonso-Blanco C."/>
            <person name="Roudier F."/>
            <person name="Carbonero P."/>
            <person name="Paz-Ares J."/>
            <person name="Davis S.J."/>
            <person name="Pecinka A."/>
            <person name="Quesneville H."/>
            <person name="Colot V."/>
            <person name="Lysak M.A."/>
            <person name="Weigel D."/>
            <person name="Coupland G."/>
            <person name="Schneeberger K."/>
        </authorList>
    </citation>
    <scope>NUCLEOTIDE SEQUENCE [LARGE SCALE GENOMIC DNA]</scope>
    <source>
        <strain evidence="5">cv. Pajares</strain>
    </source>
</reference>
<dbReference type="Gramene" id="KFK25555">
    <property type="protein sequence ID" value="KFK25555"/>
    <property type="gene ID" value="AALP_AA8G130100"/>
</dbReference>
<name>A0A087G6Q3_ARAAL</name>
<dbReference type="eggNOG" id="ENOG502QT1I">
    <property type="taxonomic scope" value="Eukaryota"/>
</dbReference>
<feature type="region of interest" description="Disordered" evidence="1">
    <location>
        <begin position="183"/>
        <end position="202"/>
    </location>
</feature>
<dbReference type="PANTHER" id="PTHR31373:SF17">
    <property type="entry name" value="OS06G0652100 PROTEIN"/>
    <property type="match status" value="1"/>
</dbReference>
<gene>
    <name evidence="4" type="ordered locus">AALP_Aa8g130100</name>
</gene>
<dbReference type="OMA" id="AKQLFPH"/>
<dbReference type="InterPro" id="IPR036465">
    <property type="entry name" value="vWFA_dom_sf"/>
</dbReference>
<dbReference type="Proteomes" id="UP000029120">
    <property type="component" value="Chromosome 8"/>
</dbReference>
<dbReference type="InterPro" id="IPR011205">
    <property type="entry name" value="UCP015417_vWA"/>
</dbReference>
<proteinExistence type="predicted"/>
<dbReference type="SUPFAM" id="SSF53300">
    <property type="entry name" value="vWA-like"/>
    <property type="match status" value="1"/>
</dbReference>
<protein>
    <submittedName>
        <fullName evidence="4">Uncharacterized protein</fullName>
    </submittedName>
</protein>
<dbReference type="InterPro" id="IPR056690">
    <property type="entry name" value="DUF7788"/>
</dbReference>
<keyword evidence="5" id="KW-1185">Reference proteome</keyword>
<evidence type="ECO:0000256" key="1">
    <source>
        <dbReference type="SAM" id="MobiDB-lite"/>
    </source>
</evidence>
<dbReference type="Pfam" id="PF11443">
    <property type="entry name" value="DUF2828"/>
    <property type="match status" value="1"/>
</dbReference>
<accession>A0A087G6Q3</accession>
<dbReference type="OrthoDB" id="1149618at2759"/>